<dbReference type="AlphaFoldDB" id="X1IZE5"/>
<name>X1IZE5_9ZZZZ</name>
<accession>X1IZE5</accession>
<evidence type="ECO:0000313" key="1">
    <source>
        <dbReference type="EMBL" id="GAH87077.1"/>
    </source>
</evidence>
<protein>
    <submittedName>
        <fullName evidence="1">Uncharacterized protein</fullName>
    </submittedName>
</protein>
<organism evidence="1">
    <name type="scientific">marine sediment metagenome</name>
    <dbReference type="NCBI Taxonomy" id="412755"/>
    <lineage>
        <taxon>unclassified sequences</taxon>
        <taxon>metagenomes</taxon>
        <taxon>ecological metagenomes</taxon>
    </lineage>
</organism>
<dbReference type="EMBL" id="BARU01039991">
    <property type="protein sequence ID" value="GAH87077.1"/>
    <property type="molecule type" value="Genomic_DNA"/>
</dbReference>
<sequence>GQNSSGDLDTNGTKNVTLSGLTEYTTYTVFVNVTDGTNWVRKRFTFRTVLITFYGRFTYVVKGGMVTITPTIYGATHYKWTVVNESGVKGETTWIAIGDICNYILGFVYPTTIRVTLSIKNVVVNRIGKDYSDKIRIYKSSFEKPEPEIEEPISYFHLLSTFKNF</sequence>
<gene>
    <name evidence="1" type="ORF">S03H2_61894</name>
</gene>
<proteinExistence type="predicted"/>
<feature type="non-terminal residue" evidence="1">
    <location>
        <position position="1"/>
    </location>
</feature>
<comment type="caution">
    <text evidence="1">The sequence shown here is derived from an EMBL/GenBank/DDBJ whole genome shotgun (WGS) entry which is preliminary data.</text>
</comment>
<reference evidence="1" key="1">
    <citation type="journal article" date="2014" name="Front. Microbiol.">
        <title>High frequency of phylogenetically diverse reductive dehalogenase-homologous genes in deep subseafloor sedimentary metagenomes.</title>
        <authorList>
            <person name="Kawai M."/>
            <person name="Futagami T."/>
            <person name="Toyoda A."/>
            <person name="Takaki Y."/>
            <person name="Nishi S."/>
            <person name="Hori S."/>
            <person name="Arai W."/>
            <person name="Tsubouchi T."/>
            <person name="Morono Y."/>
            <person name="Uchiyama I."/>
            <person name="Ito T."/>
            <person name="Fujiyama A."/>
            <person name="Inagaki F."/>
            <person name="Takami H."/>
        </authorList>
    </citation>
    <scope>NUCLEOTIDE SEQUENCE</scope>
    <source>
        <strain evidence="1">Expedition CK06-06</strain>
    </source>
</reference>